<name>A0A437CY23_ORYJA</name>
<dbReference type="EMBL" id="CM012446">
    <property type="protein sequence ID" value="RVE67568.1"/>
    <property type="molecule type" value="Genomic_DNA"/>
</dbReference>
<proteinExistence type="predicted"/>
<feature type="region of interest" description="Disordered" evidence="1">
    <location>
        <begin position="1"/>
        <end position="57"/>
    </location>
</feature>
<dbReference type="Proteomes" id="UP000283210">
    <property type="component" value="Chromosome 10"/>
</dbReference>
<dbReference type="AlphaFoldDB" id="A0A437CY23"/>
<accession>A0A437CY23</accession>
<reference evidence="2 3" key="1">
    <citation type="submission" date="2018-11" db="EMBL/GenBank/DDBJ databases">
        <authorList>
            <person name="Lopez-Roques C."/>
            <person name="Donnadieu C."/>
            <person name="Bouchez O."/>
            <person name="Klopp C."/>
            <person name="Cabau C."/>
            <person name="Zahm M."/>
        </authorList>
    </citation>
    <scope>NUCLEOTIDE SEQUENCE [LARGE SCALE GENOMIC DNA]</scope>
    <source>
        <strain evidence="2">RS831</strain>
        <tissue evidence="2">Whole body</tissue>
    </source>
</reference>
<evidence type="ECO:0000313" key="3">
    <source>
        <dbReference type="Proteomes" id="UP000283210"/>
    </source>
</evidence>
<keyword evidence="3" id="KW-1185">Reference proteome</keyword>
<evidence type="ECO:0000313" key="2">
    <source>
        <dbReference type="EMBL" id="RVE67568.1"/>
    </source>
</evidence>
<evidence type="ECO:0000256" key="1">
    <source>
        <dbReference type="SAM" id="MobiDB-lite"/>
    </source>
</evidence>
<protein>
    <submittedName>
        <fullName evidence="2">Uncharacterized protein</fullName>
    </submittedName>
</protein>
<reference evidence="2 3" key="2">
    <citation type="submission" date="2019-01" db="EMBL/GenBank/DDBJ databases">
        <title>A chromosome length genome reference of the Java medaka (oryzias javanicus).</title>
        <authorList>
            <person name="Herpin A."/>
            <person name="Takehana Y."/>
            <person name="Naruse K."/>
            <person name="Ansai S."/>
            <person name="Kawaguchi M."/>
        </authorList>
    </citation>
    <scope>NUCLEOTIDE SEQUENCE [LARGE SCALE GENOMIC DNA]</scope>
    <source>
        <strain evidence="2">RS831</strain>
        <tissue evidence="2">Whole body</tissue>
    </source>
</reference>
<sequence length="89" mass="9467">MRGFRSTAGPSVPSGLSHVGPNPRGFRPASSERTLPPSCTLPVGRTDRYGSGPTALLNPPLAQNYCRASVQLGKRYPGNVITGPKSRKY</sequence>
<organism evidence="2 3">
    <name type="scientific">Oryzias javanicus</name>
    <name type="common">Javanese ricefish</name>
    <name type="synonym">Aplocheilus javanicus</name>
    <dbReference type="NCBI Taxonomy" id="123683"/>
    <lineage>
        <taxon>Eukaryota</taxon>
        <taxon>Metazoa</taxon>
        <taxon>Chordata</taxon>
        <taxon>Craniata</taxon>
        <taxon>Vertebrata</taxon>
        <taxon>Euteleostomi</taxon>
        <taxon>Actinopterygii</taxon>
        <taxon>Neopterygii</taxon>
        <taxon>Teleostei</taxon>
        <taxon>Neoteleostei</taxon>
        <taxon>Acanthomorphata</taxon>
        <taxon>Ovalentaria</taxon>
        <taxon>Atherinomorphae</taxon>
        <taxon>Beloniformes</taxon>
        <taxon>Adrianichthyidae</taxon>
        <taxon>Oryziinae</taxon>
        <taxon>Oryzias</taxon>
    </lineage>
</organism>
<gene>
    <name evidence="2" type="ORF">OJAV_G00104300</name>
</gene>